<name>A0ABU5EBK3_9PROT</name>
<evidence type="ECO:0000313" key="2">
    <source>
        <dbReference type="EMBL" id="MDY0883568.1"/>
    </source>
</evidence>
<keyword evidence="1" id="KW-0732">Signal</keyword>
<dbReference type="RefSeq" id="WP_320508598.1">
    <property type="nucleotide sequence ID" value="NZ_JAXCLW010000002.1"/>
</dbReference>
<evidence type="ECO:0008006" key="4">
    <source>
        <dbReference type="Google" id="ProtNLM"/>
    </source>
</evidence>
<comment type="caution">
    <text evidence="2">The sequence shown here is derived from an EMBL/GenBank/DDBJ whole genome shotgun (WGS) entry which is preliminary data.</text>
</comment>
<evidence type="ECO:0000313" key="3">
    <source>
        <dbReference type="Proteomes" id="UP001279642"/>
    </source>
</evidence>
<proteinExistence type="predicted"/>
<protein>
    <recommendedName>
        <fullName evidence="4">Cupin domain-containing protein</fullName>
    </recommendedName>
</protein>
<reference evidence="2 3" key="1">
    <citation type="journal article" date="2016" name="Antonie Van Leeuwenhoek">
        <title>Dongia soli sp. nov., isolated from soil from Dokdo, Korea.</title>
        <authorList>
            <person name="Kim D.U."/>
            <person name="Lee H."/>
            <person name="Kim H."/>
            <person name="Kim S.G."/>
            <person name="Ka J.O."/>
        </authorList>
    </citation>
    <scope>NUCLEOTIDE SEQUENCE [LARGE SCALE GENOMIC DNA]</scope>
    <source>
        <strain evidence="2 3">D78</strain>
    </source>
</reference>
<dbReference type="Proteomes" id="UP001279642">
    <property type="component" value="Unassembled WGS sequence"/>
</dbReference>
<accession>A0ABU5EBK3</accession>
<gene>
    <name evidence="2" type="ORF">SMD27_11995</name>
</gene>
<evidence type="ECO:0000256" key="1">
    <source>
        <dbReference type="SAM" id="SignalP"/>
    </source>
</evidence>
<feature type="signal peptide" evidence="1">
    <location>
        <begin position="1"/>
        <end position="22"/>
    </location>
</feature>
<dbReference type="EMBL" id="JAXCLW010000002">
    <property type="protein sequence ID" value="MDY0883568.1"/>
    <property type="molecule type" value="Genomic_DNA"/>
</dbReference>
<keyword evidence="3" id="KW-1185">Reference proteome</keyword>
<sequence length="88" mass="9140">MRHALFAAGAAILAATTMLTGAGGTPQGTTQAGGKLQETITPLLKDEPQNVPGKALLLADVVFPIGAASPSHTHPKSVFIRSTYHERH</sequence>
<organism evidence="2 3">
    <name type="scientific">Dongia soli</name>
    <dbReference type="NCBI Taxonomy" id="600628"/>
    <lineage>
        <taxon>Bacteria</taxon>
        <taxon>Pseudomonadati</taxon>
        <taxon>Pseudomonadota</taxon>
        <taxon>Alphaproteobacteria</taxon>
        <taxon>Rhodospirillales</taxon>
        <taxon>Dongiaceae</taxon>
        <taxon>Dongia</taxon>
    </lineage>
</organism>
<feature type="chain" id="PRO_5045057399" description="Cupin domain-containing protein" evidence="1">
    <location>
        <begin position="23"/>
        <end position="88"/>
    </location>
</feature>